<feature type="region of interest" description="Disordered" evidence="1">
    <location>
        <begin position="827"/>
        <end position="850"/>
    </location>
</feature>
<feature type="transmembrane region" description="Helical" evidence="2">
    <location>
        <begin position="325"/>
        <end position="353"/>
    </location>
</feature>
<gene>
    <name evidence="4" type="ORF">BCR44DRAFT_86635</name>
</gene>
<feature type="compositionally biased region" description="Low complexity" evidence="1">
    <location>
        <begin position="919"/>
        <end position="931"/>
    </location>
</feature>
<comment type="caution">
    <text evidence="4">The sequence shown here is derived from an EMBL/GenBank/DDBJ whole genome shotgun (WGS) entry which is preliminary data.</text>
</comment>
<feature type="transmembrane region" description="Helical" evidence="2">
    <location>
        <begin position="1452"/>
        <end position="1478"/>
    </location>
</feature>
<feature type="transmembrane region" description="Helical" evidence="2">
    <location>
        <begin position="1250"/>
        <end position="1271"/>
    </location>
</feature>
<keyword evidence="5" id="KW-1185">Reference proteome</keyword>
<feature type="domain" description="TmcB/TmcC TPR repeats" evidence="3">
    <location>
        <begin position="660"/>
        <end position="764"/>
    </location>
</feature>
<evidence type="ECO:0000256" key="1">
    <source>
        <dbReference type="SAM" id="MobiDB-lite"/>
    </source>
</evidence>
<feature type="region of interest" description="Disordered" evidence="1">
    <location>
        <begin position="1"/>
        <end position="25"/>
    </location>
</feature>
<feature type="region of interest" description="Disordered" evidence="1">
    <location>
        <begin position="862"/>
        <end position="891"/>
    </location>
</feature>
<feature type="region of interest" description="Disordered" evidence="1">
    <location>
        <begin position="376"/>
        <end position="413"/>
    </location>
</feature>
<organism evidence="4 5">
    <name type="scientific">Catenaria anguillulae PL171</name>
    <dbReference type="NCBI Taxonomy" id="765915"/>
    <lineage>
        <taxon>Eukaryota</taxon>
        <taxon>Fungi</taxon>
        <taxon>Fungi incertae sedis</taxon>
        <taxon>Blastocladiomycota</taxon>
        <taxon>Blastocladiomycetes</taxon>
        <taxon>Blastocladiales</taxon>
        <taxon>Catenariaceae</taxon>
        <taxon>Catenaria</taxon>
    </lineage>
</organism>
<feature type="transmembrane region" description="Helical" evidence="2">
    <location>
        <begin position="265"/>
        <end position="284"/>
    </location>
</feature>
<reference evidence="4 5" key="1">
    <citation type="submission" date="2016-07" db="EMBL/GenBank/DDBJ databases">
        <title>Pervasive Adenine N6-methylation of Active Genes in Fungi.</title>
        <authorList>
            <consortium name="DOE Joint Genome Institute"/>
            <person name="Mondo S.J."/>
            <person name="Dannebaum R.O."/>
            <person name="Kuo R.C."/>
            <person name="Labutti K."/>
            <person name="Haridas S."/>
            <person name="Kuo A."/>
            <person name="Salamov A."/>
            <person name="Ahrendt S.R."/>
            <person name="Lipzen A."/>
            <person name="Sullivan W."/>
            <person name="Andreopoulos W.B."/>
            <person name="Clum A."/>
            <person name="Lindquist E."/>
            <person name="Daum C."/>
            <person name="Ramamoorthy G.K."/>
            <person name="Gryganskyi A."/>
            <person name="Culley D."/>
            <person name="Magnuson J.K."/>
            <person name="James T.Y."/>
            <person name="O'Malley M.A."/>
            <person name="Stajich J.E."/>
            <person name="Spatafora J.W."/>
            <person name="Visel A."/>
            <person name="Grigoriev I.V."/>
        </authorList>
    </citation>
    <scope>NUCLEOTIDE SEQUENCE [LARGE SCALE GENOMIC DNA]</scope>
    <source>
        <strain evidence="4 5">PL171</strain>
    </source>
</reference>
<keyword evidence="2" id="KW-1133">Transmembrane helix</keyword>
<sequence>MPASSMSGHAGAGGGGQATPSGGIDAKSVASGKRADLKSLLPTSFVERTLFLVGYTITRDNDLSTGLSWVFTIAEDLQLYTFPMSSALHSSMPKAVEAVLDMYMEPDTYSLFSVVNTIAILIVLIAAALIGMVIGLMHRNKIPITLLRVLRMLYAVIMTILNIPLLTVLLMGLNCVGPGASLPQLGVSCTSPSHVPFLAFNAVALLLFVPMLIVGSLIFVETSPSSPNPLAKPDGRIDAHSVLLRIVFVIFKVYTADMPNGSVPVWIYLAVTTAGLGYHAYTIVTLQPYYHKSMNMLRAGMSFGSFLAMAVTMVLYGLFGRNSDVYWTILIPAAVLGSAFGALLSKVALFNLIRRTVTRGRQVRAAERGAGAAETSRFASRAASTSGFNDQPLPLPTIQGSEPDLAGSNKTGAATSSVTNVNVMARIMARSESASGYASPTSLLPKNVSLAVQAAVSPIGSAILGNSANNIFGNSGNTVSVASRISGALNKGEQIAHNGRRRSSSFSMASSPGSLTGVTPTGSNANFKQVARVDSDTKLAKTGSADTLKLMTEEKTKLQETVFNHPSEVEVSLRFTRDSPTERQLAVGLDLIERGLEEFPSHPQVLLSAAMYLKEFFGPEGERAAEVLFQTLKNKQRHLPLDVRFAIYVLDRKGRENGKHVLDTAALDQLMRKVRSLHLLSLCSVRDVWETLRVGGSDAALAEQISKLAEYERGAEECYRRLLERNARDLTVLRLYGNFLNCVKGDPARANQILELAEEVETVESRVRTTQVVRGGGIATTGVSGIGSMALGPRFSVDESAIPIRSAPAFTAPGLSLASAAFNDSDHRTEDSISIPDGAIPPPPIDTLEDATTNVGFRTDTVSIGARGQNGTNQATRPLPPPPMDSPAVPSHERLTAFNIPAASSPQQGYDGFDKDGRGSASQTSGTSASRQARRKLVKRRMVVERVEAPLNRNLVLIIPIMLFAISVVIGFYISLELYEDTTKFLNVELQSARSARSRSRQIIENVRFMVFNNLQQDRTQWQIARNATQVALDALVNEDLPILNKHYRFLPVTPMKRRIFLRRNLNGTSDFDTALISPLEAVERVAQVATIALGLEYRELLPTVFDRVPQMNMLTLHMRDLFDSIAQLLYAFLDAYKVLLAQNTTILIILAILSLSFLVAAVAIVYKMVLQKYFTNESVLLSLLRRVQRRCLSNIVTSLEEEIENFRDVTIGESDDTNHIDDLTELRSGGCGAINGDTKSGRWSRRRKYTIWLCGFSAVLAVFFLLMYGMTITSLNQYPDLQRLIVSLDRRLYTTMIRVFAREWVSPDNTVSSVTAVRNLRGILADLILSHQTLIDDVGGLSETLPALTSLPRACATAAACLSGPVRPSIGYTIESGMLPLNVAVTRMIETASEVISAFVRTGSTQVFTPTPEFAKYELLILQCTDLIPRVEALDRGIQEMLNRRAVNSSIITIAVFVGFLVVLGAGLVFASAHVLAKLRRESRTLTTLPFLLPSSVVSTTPELNAFVESGGLTLQSSNAEGEVSM</sequence>
<feature type="transmembrane region" description="Helical" evidence="2">
    <location>
        <begin position="296"/>
        <end position="319"/>
    </location>
</feature>
<dbReference type="PANTHER" id="PTHR31600:SF2">
    <property type="entry name" value="GAMETE ENRICHED GENE 10 PROTEIN-RELATED"/>
    <property type="match status" value="1"/>
</dbReference>
<dbReference type="Proteomes" id="UP000193411">
    <property type="component" value="Unassembled WGS sequence"/>
</dbReference>
<feature type="compositionally biased region" description="Low complexity" evidence="1">
    <location>
        <begin position="504"/>
        <end position="514"/>
    </location>
</feature>
<dbReference type="InterPro" id="IPR052994">
    <property type="entry name" value="Tiny_macrocysts_regulators"/>
</dbReference>
<dbReference type="PANTHER" id="PTHR31600">
    <property type="entry name" value="TINY MACROCYSTS PROTEIN B-RELATED"/>
    <property type="match status" value="1"/>
</dbReference>
<keyword evidence="2" id="KW-0472">Membrane</keyword>
<dbReference type="STRING" id="765915.A0A1Y2HP69"/>
<evidence type="ECO:0000313" key="4">
    <source>
        <dbReference type="EMBL" id="ORZ36397.1"/>
    </source>
</evidence>
<dbReference type="EMBL" id="MCFL01000017">
    <property type="protein sequence ID" value="ORZ36397.1"/>
    <property type="molecule type" value="Genomic_DNA"/>
</dbReference>
<evidence type="ECO:0000256" key="2">
    <source>
        <dbReference type="SAM" id="Phobius"/>
    </source>
</evidence>
<feature type="transmembrane region" description="Helical" evidence="2">
    <location>
        <begin position="193"/>
        <end position="220"/>
    </location>
</feature>
<feature type="transmembrane region" description="Helical" evidence="2">
    <location>
        <begin position="1147"/>
        <end position="1167"/>
    </location>
</feature>
<dbReference type="OrthoDB" id="2150992at2759"/>
<protein>
    <recommendedName>
        <fullName evidence="3">TmcB/TmcC TPR repeats domain-containing protein</fullName>
    </recommendedName>
</protein>
<feature type="region of interest" description="Disordered" evidence="1">
    <location>
        <begin position="492"/>
        <end position="524"/>
    </location>
</feature>
<feature type="transmembrane region" description="Helical" evidence="2">
    <location>
        <begin position="109"/>
        <end position="137"/>
    </location>
</feature>
<evidence type="ECO:0000313" key="5">
    <source>
        <dbReference type="Proteomes" id="UP000193411"/>
    </source>
</evidence>
<dbReference type="Pfam" id="PF25474">
    <property type="entry name" value="TPR_TmcB"/>
    <property type="match status" value="1"/>
</dbReference>
<feature type="region of interest" description="Disordered" evidence="1">
    <location>
        <begin position="903"/>
        <end position="935"/>
    </location>
</feature>
<proteinExistence type="predicted"/>
<keyword evidence="2" id="KW-0812">Transmembrane</keyword>
<evidence type="ECO:0000259" key="3">
    <source>
        <dbReference type="Pfam" id="PF25474"/>
    </source>
</evidence>
<feature type="transmembrane region" description="Helical" evidence="2">
    <location>
        <begin position="149"/>
        <end position="173"/>
    </location>
</feature>
<dbReference type="InterPro" id="IPR057352">
    <property type="entry name" value="TPR_TmcB/C"/>
</dbReference>
<accession>A0A1Y2HP69</accession>
<feature type="compositionally biased region" description="Low complexity" evidence="1">
    <location>
        <begin position="376"/>
        <end position="386"/>
    </location>
</feature>
<feature type="transmembrane region" description="Helical" evidence="2">
    <location>
        <begin position="955"/>
        <end position="976"/>
    </location>
</feature>
<name>A0A1Y2HP69_9FUNG</name>